<name>A0A1X4JI68_9LACO</name>
<gene>
    <name evidence="1" type="ORF">B9D04_11420</name>
</gene>
<dbReference type="Proteomes" id="UP000193588">
    <property type="component" value="Unassembled WGS sequence"/>
</dbReference>
<reference evidence="1 2" key="1">
    <citation type="submission" date="2017-04" db="EMBL/GenBank/DDBJ databases">
        <title>The genome sequence of Weissella cibaria isolated from wild Drosophila.</title>
        <authorList>
            <person name="Ricks N.J."/>
            <person name="Carroll C."/>
            <person name="Walters A."/>
            <person name="Newell P.D."/>
            <person name="Chaston J.M."/>
        </authorList>
    </citation>
    <scope>NUCLEOTIDE SEQUENCE [LARGE SCALE GENOMIC DNA]</scope>
    <source>
        <strain evidence="1 2">DmW_103</strain>
    </source>
</reference>
<dbReference type="RefSeq" id="WP_010370248.1">
    <property type="nucleotide sequence ID" value="NZ_BJEF01000018.1"/>
</dbReference>
<comment type="caution">
    <text evidence="1">The sequence shown here is derived from an EMBL/GenBank/DDBJ whole genome shotgun (WGS) entry which is preliminary data.</text>
</comment>
<evidence type="ECO:0000313" key="2">
    <source>
        <dbReference type="Proteomes" id="UP000193588"/>
    </source>
</evidence>
<dbReference type="AlphaFoldDB" id="A0A1X4JI68"/>
<proteinExistence type="predicted"/>
<protein>
    <submittedName>
        <fullName evidence="1">Uncharacterized protein</fullName>
    </submittedName>
</protein>
<accession>A0A1X4JI68</accession>
<organism evidence="1 2">
    <name type="scientific">Weissella cibaria</name>
    <dbReference type="NCBI Taxonomy" id="137591"/>
    <lineage>
        <taxon>Bacteria</taxon>
        <taxon>Bacillati</taxon>
        <taxon>Bacillota</taxon>
        <taxon>Bacilli</taxon>
        <taxon>Lactobacillales</taxon>
        <taxon>Lactobacillaceae</taxon>
        <taxon>Weissella</taxon>
    </lineage>
</organism>
<dbReference type="EMBL" id="NDXJ01000023">
    <property type="protein sequence ID" value="OSP87777.1"/>
    <property type="molecule type" value="Genomic_DNA"/>
</dbReference>
<sequence>MSEYKKKLHVVQLDADWVGLAEKVLGKQGMSVEEYLAAALKRVYVSDEFPFDPELSYDEEKRLLGDEEFDYQNEHSIDLTQEQKLADWWVDTAEDYE</sequence>
<evidence type="ECO:0000313" key="1">
    <source>
        <dbReference type="EMBL" id="OSP87777.1"/>
    </source>
</evidence>